<feature type="region of interest" description="Disordered" evidence="1">
    <location>
        <begin position="235"/>
        <end position="292"/>
    </location>
</feature>
<evidence type="ECO:0000313" key="3">
    <source>
        <dbReference type="Proteomes" id="UP000192578"/>
    </source>
</evidence>
<proteinExistence type="predicted"/>
<feature type="compositionally biased region" description="Basic and acidic residues" evidence="1">
    <location>
        <begin position="243"/>
        <end position="255"/>
    </location>
</feature>
<name>A0A1W0WP97_HYPEX</name>
<sequence>MSIRRRYVCCDMRLASLEKRYPIGALPVKRSGQRLGQLLDDGLEDPDRPRPDTERTVIEYSLNKRARWRLISALPDAIDRSDDPFASDTSSKDLHVSFILRKWHSSQRIFQHVQSQWTAFAPNVVTVSSTAFSGSIGDSASAKTQHADQNRPNRITTLTRLAEKGFRHDSPAAEKLCSKYRQSLRGASRIRRPGKRQSTSAEDFKSTLSSIEDPVAIMTDGIVYEIGMTHNVSSHFYRKDRHSPRSDLQSREGRKSLKKSKRIWGPGRHGRSEERADIEEWTMFGDPTRDSW</sequence>
<evidence type="ECO:0000256" key="1">
    <source>
        <dbReference type="SAM" id="MobiDB-lite"/>
    </source>
</evidence>
<reference evidence="3" key="1">
    <citation type="submission" date="2017-01" db="EMBL/GenBank/DDBJ databases">
        <title>Comparative genomics of anhydrobiosis in the tardigrade Hypsibius dujardini.</title>
        <authorList>
            <person name="Yoshida Y."/>
            <person name="Koutsovoulos G."/>
            <person name="Laetsch D."/>
            <person name="Stevens L."/>
            <person name="Kumar S."/>
            <person name="Horikawa D."/>
            <person name="Ishino K."/>
            <person name="Komine S."/>
            <person name="Tomita M."/>
            <person name="Blaxter M."/>
            <person name="Arakawa K."/>
        </authorList>
    </citation>
    <scope>NUCLEOTIDE SEQUENCE [LARGE SCALE GENOMIC DNA]</scope>
    <source>
        <strain evidence="3">Z151</strain>
    </source>
</reference>
<comment type="caution">
    <text evidence="2">The sequence shown here is derived from an EMBL/GenBank/DDBJ whole genome shotgun (WGS) entry which is preliminary data.</text>
</comment>
<feature type="region of interest" description="Disordered" evidence="1">
    <location>
        <begin position="184"/>
        <end position="205"/>
    </location>
</feature>
<dbReference type="EMBL" id="MTYJ01000067">
    <property type="protein sequence ID" value="OQV17031.1"/>
    <property type="molecule type" value="Genomic_DNA"/>
</dbReference>
<dbReference type="AlphaFoldDB" id="A0A1W0WP97"/>
<accession>A0A1W0WP97</accession>
<feature type="compositionally biased region" description="Polar residues" evidence="1">
    <location>
        <begin position="196"/>
        <end position="205"/>
    </location>
</feature>
<gene>
    <name evidence="2" type="ORF">BV898_08893</name>
</gene>
<organism evidence="2 3">
    <name type="scientific">Hypsibius exemplaris</name>
    <name type="common">Freshwater tardigrade</name>
    <dbReference type="NCBI Taxonomy" id="2072580"/>
    <lineage>
        <taxon>Eukaryota</taxon>
        <taxon>Metazoa</taxon>
        <taxon>Ecdysozoa</taxon>
        <taxon>Tardigrada</taxon>
        <taxon>Eutardigrada</taxon>
        <taxon>Parachela</taxon>
        <taxon>Hypsibioidea</taxon>
        <taxon>Hypsibiidae</taxon>
        <taxon>Hypsibius</taxon>
    </lineage>
</organism>
<evidence type="ECO:0000313" key="2">
    <source>
        <dbReference type="EMBL" id="OQV17031.1"/>
    </source>
</evidence>
<dbReference type="Proteomes" id="UP000192578">
    <property type="component" value="Unassembled WGS sequence"/>
</dbReference>
<protein>
    <submittedName>
        <fullName evidence="2">Uncharacterized protein</fullName>
    </submittedName>
</protein>
<keyword evidence="3" id="KW-1185">Reference proteome</keyword>